<dbReference type="GO" id="GO:0008270">
    <property type="term" value="F:zinc ion binding"/>
    <property type="evidence" value="ECO:0007669"/>
    <property type="project" value="UniProtKB-KW"/>
</dbReference>
<reference evidence="3 4" key="1">
    <citation type="submission" date="2024-05" db="EMBL/GenBank/DDBJ databases">
        <title>Genetic variation in Jamaican populations of the coffee berry borer (Hypothenemus hampei).</title>
        <authorList>
            <person name="Errbii M."/>
            <person name="Myrie A."/>
        </authorList>
    </citation>
    <scope>NUCLEOTIDE SEQUENCE [LARGE SCALE GENOMIC DNA]</scope>
    <source>
        <strain evidence="3">JA-Hopewell-2020-01-JO</strain>
        <tissue evidence="3">Whole body</tissue>
    </source>
</reference>
<keyword evidence="1" id="KW-0862">Zinc</keyword>
<dbReference type="PROSITE" id="PS50966">
    <property type="entry name" value="ZF_SWIM"/>
    <property type="match status" value="1"/>
</dbReference>
<gene>
    <name evidence="3" type="ORF">ABEB36_012694</name>
</gene>
<dbReference type="InterPro" id="IPR007527">
    <property type="entry name" value="Znf_SWIM"/>
</dbReference>
<keyword evidence="1" id="KW-0479">Metal-binding</keyword>
<organism evidence="3 4">
    <name type="scientific">Hypothenemus hampei</name>
    <name type="common">Coffee berry borer</name>
    <dbReference type="NCBI Taxonomy" id="57062"/>
    <lineage>
        <taxon>Eukaryota</taxon>
        <taxon>Metazoa</taxon>
        <taxon>Ecdysozoa</taxon>
        <taxon>Arthropoda</taxon>
        <taxon>Hexapoda</taxon>
        <taxon>Insecta</taxon>
        <taxon>Pterygota</taxon>
        <taxon>Neoptera</taxon>
        <taxon>Endopterygota</taxon>
        <taxon>Coleoptera</taxon>
        <taxon>Polyphaga</taxon>
        <taxon>Cucujiformia</taxon>
        <taxon>Curculionidae</taxon>
        <taxon>Scolytinae</taxon>
        <taxon>Hypothenemus</taxon>
    </lineage>
</organism>
<proteinExistence type="predicted"/>
<protein>
    <recommendedName>
        <fullName evidence="2">SWIM-type domain-containing protein</fullName>
    </recommendedName>
</protein>
<dbReference type="AlphaFoldDB" id="A0ABD1EE67"/>
<dbReference type="Proteomes" id="UP001566132">
    <property type="component" value="Unassembled WGS sequence"/>
</dbReference>
<comment type="caution">
    <text evidence="3">The sequence shown here is derived from an EMBL/GenBank/DDBJ whole genome shotgun (WGS) entry which is preliminary data.</text>
</comment>
<accession>A0ABD1EE67</accession>
<sequence>MSLESLNRYIKKEKLKGNGNIRVEKLLKVLEEVVDDKMWKRIITIKRPHRNTYQGRAVAKAHRKAELLKNHVEEKGYGHFIIKTTDKYYNITYKDVCMLNKCREMFCEACEVCFHKYRCECVEYLVKSTTCKHVHAVALYERGQRLQFIVGHEEQEETSNNNIAQIDDVDIQEFIKEKDTISSTTAIDLVEKRALILEQASNYMNQMFNLDDKAFEVFSKNFQLFINQNNKDLNIISTKRKLEKQAYFPQNKKRKC</sequence>
<keyword evidence="4" id="KW-1185">Reference proteome</keyword>
<evidence type="ECO:0000256" key="1">
    <source>
        <dbReference type="PROSITE-ProRule" id="PRU00325"/>
    </source>
</evidence>
<dbReference type="EMBL" id="JBDJPC010000009">
    <property type="protein sequence ID" value="KAL1492212.1"/>
    <property type="molecule type" value="Genomic_DNA"/>
</dbReference>
<evidence type="ECO:0000259" key="2">
    <source>
        <dbReference type="PROSITE" id="PS50966"/>
    </source>
</evidence>
<evidence type="ECO:0000313" key="4">
    <source>
        <dbReference type="Proteomes" id="UP001566132"/>
    </source>
</evidence>
<feature type="domain" description="SWIM-type" evidence="2">
    <location>
        <begin position="110"/>
        <end position="142"/>
    </location>
</feature>
<keyword evidence="1" id="KW-0863">Zinc-finger</keyword>
<evidence type="ECO:0000313" key="3">
    <source>
        <dbReference type="EMBL" id="KAL1492212.1"/>
    </source>
</evidence>
<name>A0ABD1EE67_HYPHA</name>